<gene>
    <name evidence="2" type="ORF">GCM10011610_27530</name>
</gene>
<dbReference type="EMBL" id="BMNE01000003">
    <property type="protein sequence ID" value="GGN79277.1"/>
    <property type="molecule type" value="Genomic_DNA"/>
</dbReference>
<sequence>MLAGRARVDYGPNETELTSEELGPDEVIHLPAGAVYRVTAMTDLVMVEASTADPGWREDIIRFDDKYGRQGETAP</sequence>
<accession>A0ABQ2KF37</accession>
<comment type="caution">
    <text evidence="2">The sequence shown here is derived from an EMBL/GenBank/DDBJ whole genome shotgun (WGS) entry which is preliminary data.</text>
</comment>
<name>A0ABQ2KF37_9NOCA</name>
<proteinExistence type="predicted"/>
<reference evidence="3" key="1">
    <citation type="journal article" date="2019" name="Int. J. Syst. Evol. Microbiol.">
        <title>The Global Catalogue of Microorganisms (GCM) 10K type strain sequencing project: providing services to taxonomists for standard genome sequencing and annotation.</title>
        <authorList>
            <consortium name="The Broad Institute Genomics Platform"/>
            <consortium name="The Broad Institute Genome Sequencing Center for Infectious Disease"/>
            <person name="Wu L."/>
            <person name="Ma J."/>
        </authorList>
    </citation>
    <scope>NUCLEOTIDE SEQUENCE [LARGE SCALE GENOMIC DNA]</scope>
    <source>
        <strain evidence="3">CGMCC 4.7329</strain>
    </source>
</reference>
<organism evidence="2 3">
    <name type="scientific">Nocardia rhizosphaerihabitans</name>
    <dbReference type="NCBI Taxonomy" id="1691570"/>
    <lineage>
        <taxon>Bacteria</taxon>
        <taxon>Bacillati</taxon>
        <taxon>Actinomycetota</taxon>
        <taxon>Actinomycetes</taxon>
        <taxon>Mycobacteriales</taxon>
        <taxon>Nocardiaceae</taxon>
        <taxon>Nocardia</taxon>
    </lineage>
</organism>
<dbReference type="Proteomes" id="UP000658127">
    <property type="component" value="Unassembled WGS sequence"/>
</dbReference>
<protein>
    <submittedName>
        <fullName evidence="2">Uncharacterized protein</fullName>
    </submittedName>
</protein>
<evidence type="ECO:0000313" key="3">
    <source>
        <dbReference type="Proteomes" id="UP000658127"/>
    </source>
</evidence>
<dbReference type="SUPFAM" id="SSF51182">
    <property type="entry name" value="RmlC-like cupins"/>
    <property type="match status" value="1"/>
</dbReference>
<dbReference type="InterPro" id="IPR011051">
    <property type="entry name" value="RmlC_Cupin_sf"/>
</dbReference>
<evidence type="ECO:0000256" key="1">
    <source>
        <dbReference type="SAM" id="MobiDB-lite"/>
    </source>
</evidence>
<evidence type="ECO:0000313" key="2">
    <source>
        <dbReference type="EMBL" id="GGN79277.1"/>
    </source>
</evidence>
<keyword evidence="3" id="KW-1185">Reference proteome</keyword>
<feature type="region of interest" description="Disordered" evidence="1">
    <location>
        <begin position="1"/>
        <end position="23"/>
    </location>
</feature>